<organism evidence="1 2">
    <name type="scientific">Candidatus Tanganyikabacteria bacterium</name>
    <dbReference type="NCBI Taxonomy" id="2961651"/>
    <lineage>
        <taxon>Bacteria</taxon>
        <taxon>Bacillati</taxon>
        <taxon>Candidatus Sericytochromatia</taxon>
        <taxon>Candidatus Tanganyikabacteria</taxon>
    </lineage>
</organism>
<sequence length="53" mass="5811">MDDSAVNLAAKRIGKLVTLSRKAAWDPEDIGEERPTLDRAQAEALAKVLSLIY</sequence>
<proteinExistence type="predicted"/>
<dbReference type="EMBL" id="VGJX01000648">
    <property type="protein sequence ID" value="MBM3275606.1"/>
    <property type="molecule type" value="Genomic_DNA"/>
</dbReference>
<accession>A0A937X3X8</accession>
<protein>
    <submittedName>
        <fullName evidence="1">Uncharacterized protein</fullName>
    </submittedName>
</protein>
<dbReference type="Proteomes" id="UP000703893">
    <property type="component" value="Unassembled WGS sequence"/>
</dbReference>
<name>A0A937X3X8_9BACT</name>
<evidence type="ECO:0000313" key="2">
    <source>
        <dbReference type="Proteomes" id="UP000703893"/>
    </source>
</evidence>
<reference evidence="1 2" key="1">
    <citation type="submission" date="2019-03" db="EMBL/GenBank/DDBJ databases">
        <title>Lake Tanganyika Metagenome-Assembled Genomes (MAGs).</title>
        <authorList>
            <person name="Tran P."/>
        </authorList>
    </citation>
    <scope>NUCLEOTIDE SEQUENCE [LARGE SCALE GENOMIC DNA]</scope>
    <source>
        <strain evidence="1">K_DeepCast_65m_m2_236</strain>
    </source>
</reference>
<comment type="caution">
    <text evidence="1">The sequence shown here is derived from an EMBL/GenBank/DDBJ whole genome shotgun (WGS) entry which is preliminary data.</text>
</comment>
<gene>
    <name evidence="1" type="ORF">FJZ00_10660</name>
</gene>
<dbReference type="AlphaFoldDB" id="A0A937X3X8"/>
<evidence type="ECO:0000313" key="1">
    <source>
        <dbReference type="EMBL" id="MBM3275606.1"/>
    </source>
</evidence>